<evidence type="ECO:0000256" key="1">
    <source>
        <dbReference type="SAM" id="MobiDB-lite"/>
    </source>
</evidence>
<proteinExistence type="predicted"/>
<protein>
    <submittedName>
        <fullName evidence="3">Uncharacterized protein</fullName>
    </submittedName>
</protein>
<feature type="region of interest" description="Disordered" evidence="1">
    <location>
        <begin position="134"/>
        <end position="170"/>
    </location>
</feature>
<feature type="transmembrane region" description="Helical" evidence="2">
    <location>
        <begin position="7"/>
        <end position="27"/>
    </location>
</feature>
<gene>
    <name evidence="3" type="ORF">H4219_001855</name>
</gene>
<keyword evidence="2" id="KW-1133">Transmembrane helix</keyword>
<sequence length="203" mass="21834">MTMNNKVLSQCIIIVFIMAILAIQVLAGADRVITPMRGTKWVPGEEVQVAFRYVGAIGEMTPGYEIDLVTGDPNNTEIVAILNESYKPSSAGISRLNITVPKDVELGDEYIVRVGDPTTDTEWVYSQKFSIVKSKGGSKKSGGSDEDEDDESLFDDQDTEKDSSNNSNAGLSRFGNGVGSSMFASVVAIACLSIVTSIMVFTN</sequence>
<evidence type="ECO:0000313" key="3">
    <source>
        <dbReference type="EMBL" id="KAJ1919607.1"/>
    </source>
</evidence>
<keyword evidence="2" id="KW-0472">Membrane</keyword>
<keyword evidence="2" id="KW-0812">Transmembrane</keyword>
<feature type="compositionally biased region" description="Acidic residues" evidence="1">
    <location>
        <begin position="144"/>
        <end position="159"/>
    </location>
</feature>
<organism evidence="3 4">
    <name type="scientific">Mycoemilia scoparia</name>
    <dbReference type="NCBI Taxonomy" id="417184"/>
    <lineage>
        <taxon>Eukaryota</taxon>
        <taxon>Fungi</taxon>
        <taxon>Fungi incertae sedis</taxon>
        <taxon>Zoopagomycota</taxon>
        <taxon>Kickxellomycotina</taxon>
        <taxon>Kickxellomycetes</taxon>
        <taxon>Kickxellales</taxon>
        <taxon>Kickxellaceae</taxon>
        <taxon>Mycoemilia</taxon>
    </lineage>
</organism>
<dbReference type="EMBL" id="JANBPU010000024">
    <property type="protein sequence ID" value="KAJ1919607.1"/>
    <property type="molecule type" value="Genomic_DNA"/>
</dbReference>
<feature type="transmembrane region" description="Helical" evidence="2">
    <location>
        <begin position="182"/>
        <end position="201"/>
    </location>
</feature>
<accession>A0A9W8A4T7</accession>
<reference evidence="3" key="1">
    <citation type="submission" date="2022-07" db="EMBL/GenBank/DDBJ databases">
        <title>Phylogenomic reconstructions and comparative analyses of Kickxellomycotina fungi.</title>
        <authorList>
            <person name="Reynolds N.K."/>
            <person name="Stajich J.E."/>
            <person name="Barry K."/>
            <person name="Grigoriev I.V."/>
            <person name="Crous P."/>
            <person name="Smith M.E."/>
        </authorList>
    </citation>
    <scope>NUCLEOTIDE SEQUENCE</scope>
    <source>
        <strain evidence="3">NBRC 100468</strain>
    </source>
</reference>
<name>A0A9W8A4T7_9FUNG</name>
<evidence type="ECO:0000256" key="2">
    <source>
        <dbReference type="SAM" id="Phobius"/>
    </source>
</evidence>
<dbReference type="AlphaFoldDB" id="A0A9W8A4T7"/>
<comment type="caution">
    <text evidence="3">The sequence shown here is derived from an EMBL/GenBank/DDBJ whole genome shotgun (WGS) entry which is preliminary data.</text>
</comment>
<dbReference type="OrthoDB" id="5564519at2759"/>
<keyword evidence="4" id="KW-1185">Reference proteome</keyword>
<dbReference type="Proteomes" id="UP001150538">
    <property type="component" value="Unassembled WGS sequence"/>
</dbReference>
<evidence type="ECO:0000313" key="4">
    <source>
        <dbReference type="Proteomes" id="UP001150538"/>
    </source>
</evidence>